<dbReference type="AlphaFoldDB" id="A0AAF0U1X1"/>
<gene>
    <name evidence="2" type="ORF">MTR67_031131</name>
</gene>
<name>A0AAF0U1X1_SOLVR</name>
<dbReference type="EMBL" id="CP133618">
    <property type="protein sequence ID" value="WMV37746.1"/>
    <property type="molecule type" value="Genomic_DNA"/>
</dbReference>
<feature type="region of interest" description="Disordered" evidence="1">
    <location>
        <begin position="58"/>
        <end position="82"/>
    </location>
</feature>
<keyword evidence="3" id="KW-1185">Reference proteome</keyword>
<proteinExistence type="predicted"/>
<accession>A0AAF0U1X1</accession>
<evidence type="ECO:0000313" key="2">
    <source>
        <dbReference type="EMBL" id="WMV37746.1"/>
    </source>
</evidence>
<evidence type="ECO:0000256" key="1">
    <source>
        <dbReference type="SAM" id="MobiDB-lite"/>
    </source>
</evidence>
<sequence length="82" mass="9156">MAKMMIQLDILAKNVMGFGTKSVNVVGVGGVNPDEEQFEAMHNEVVNFLSNQGGGYHANYPRSGGNQGWNRDESWRDRGRVW</sequence>
<evidence type="ECO:0000313" key="3">
    <source>
        <dbReference type="Proteomes" id="UP001234989"/>
    </source>
</evidence>
<protein>
    <submittedName>
        <fullName evidence="2">Uncharacterized protein</fullName>
    </submittedName>
</protein>
<organism evidence="2 3">
    <name type="scientific">Solanum verrucosum</name>
    <dbReference type="NCBI Taxonomy" id="315347"/>
    <lineage>
        <taxon>Eukaryota</taxon>
        <taxon>Viridiplantae</taxon>
        <taxon>Streptophyta</taxon>
        <taxon>Embryophyta</taxon>
        <taxon>Tracheophyta</taxon>
        <taxon>Spermatophyta</taxon>
        <taxon>Magnoliopsida</taxon>
        <taxon>eudicotyledons</taxon>
        <taxon>Gunneridae</taxon>
        <taxon>Pentapetalae</taxon>
        <taxon>asterids</taxon>
        <taxon>lamiids</taxon>
        <taxon>Solanales</taxon>
        <taxon>Solanaceae</taxon>
        <taxon>Solanoideae</taxon>
        <taxon>Solaneae</taxon>
        <taxon>Solanum</taxon>
    </lineage>
</organism>
<feature type="compositionally biased region" description="Basic and acidic residues" evidence="1">
    <location>
        <begin position="70"/>
        <end position="82"/>
    </location>
</feature>
<dbReference type="Proteomes" id="UP001234989">
    <property type="component" value="Chromosome 7"/>
</dbReference>
<reference evidence="2" key="1">
    <citation type="submission" date="2023-08" db="EMBL/GenBank/DDBJ databases">
        <title>A de novo genome assembly of Solanum verrucosum Schlechtendal, a Mexican diploid species geographically isolated from the other diploid A-genome species in potato relatives.</title>
        <authorList>
            <person name="Hosaka K."/>
        </authorList>
    </citation>
    <scope>NUCLEOTIDE SEQUENCE</scope>
    <source>
        <tissue evidence="2">Young leaves</tissue>
    </source>
</reference>